<keyword evidence="1" id="KW-0560">Oxidoreductase</keyword>
<accession>A0A6A6GM76</accession>
<evidence type="ECO:0000313" key="3">
    <source>
        <dbReference type="EMBL" id="KAF2226463.1"/>
    </source>
</evidence>
<proteinExistence type="inferred from homology"/>
<dbReference type="NCBIfam" id="NF041278">
    <property type="entry name" value="CmcJ_NvfI_EfuI"/>
    <property type="match status" value="1"/>
</dbReference>
<evidence type="ECO:0000313" key="4">
    <source>
        <dbReference type="Proteomes" id="UP000799538"/>
    </source>
</evidence>
<organism evidence="3 4">
    <name type="scientific">Elsinoe ampelina</name>
    <dbReference type="NCBI Taxonomy" id="302913"/>
    <lineage>
        <taxon>Eukaryota</taxon>
        <taxon>Fungi</taxon>
        <taxon>Dikarya</taxon>
        <taxon>Ascomycota</taxon>
        <taxon>Pezizomycotina</taxon>
        <taxon>Dothideomycetes</taxon>
        <taxon>Dothideomycetidae</taxon>
        <taxon>Myriangiales</taxon>
        <taxon>Elsinoaceae</taxon>
        <taxon>Elsinoe</taxon>
    </lineage>
</organism>
<name>A0A6A6GM76_9PEZI</name>
<dbReference type="Proteomes" id="UP000799538">
    <property type="component" value="Unassembled WGS sequence"/>
</dbReference>
<dbReference type="GO" id="GO:0016491">
    <property type="term" value="F:oxidoreductase activity"/>
    <property type="evidence" value="ECO:0007669"/>
    <property type="project" value="UniProtKB-KW"/>
</dbReference>
<comment type="similarity">
    <text evidence="2">Belongs to the asaB hydroxylase/desaturase family.</text>
</comment>
<gene>
    <name evidence="3" type="ORF">BDZ85DRAFT_191401</name>
</gene>
<reference evidence="4" key="1">
    <citation type="journal article" date="2020" name="Stud. Mycol.">
        <title>101 Dothideomycetes genomes: A test case for predicting lifestyles and emergence of pathogens.</title>
        <authorList>
            <person name="Haridas S."/>
            <person name="Albert R."/>
            <person name="Binder M."/>
            <person name="Bloem J."/>
            <person name="LaButti K."/>
            <person name="Salamov A."/>
            <person name="Andreopoulos B."/>
            <person name="Baker S."/>
            <person name="Barry K."/>
            <person name="Bills G."/>
            <person name="Bluhm B."/>
            <person name="Cannon C."/>
            <person name="Castanera R."/>
            <person name="Culley D."/>
            <person name="Daum C."/>
            <person name="Ezra D."/>
            <person name="Gonzalez J."/>
            <person name="Henrissat B."/>
            <person name="Kuo A."/>
            <person name="Liang C."/>
            <person name="Lipzen A."/>
            <person name="Lutzoni F."/>
            <person name="Magnuson J."/>
            <person name="Mondo S."/>
            <person name="Nolan M."/>
            <person name="Ohm R."/>
            <person name="Pangilinan J."/>
            <person name="Park H.-J."/>
            <person name="Ramirez L."/>
            <person name="Alfaro M."/>
            <person name="Sun H."/>
            <person name="Tritt A."/>
            <person name="Yoshinaga Y."/>
            <person name="Zwiers L.-H."/>
            <person name="Turgeon B."/>
            <person name="Goodwin S."/>
            <person name="Spatafora J."/>
            <person name="Crous P."/>
            <person name="Grigoriev I."/>
        </authorList>
    </citation>
    <scope>NUCLEOTIDE SEQUENCE [LARGE SCALE GENOMIC DNA]</scope>
    <source>
        <strain evidence="4">CECT 20119</strain>
    </source>
</reference>
<protein>
    <submittedName>
        <fullName evidence="3">Uncharacterized protein</fullName>
    </submittedName>
</protein>
<dbReference type="InterPro" id="IPR044053">
    <property type="entry name" value="AsaB-like"/>
</dbReference>
<dbReference type="OrthoDB" id="412788at2759"/>
<evidence type="ECO:0000256" key="1">
    <source>
        <dbReference type="ARBA" id="ARBA00023002"/>
    </source>
</evidence>
<sequence length="287" mass="33096">MASSPVTGNLSFLKRASFWDEQKPYRLRYTPENGFPVTNFTYESQDVSIHSLRDEEDKMSLDDSGFEVQKLVSEVPYADFDDYDKVRSVYVQEVVDFVTRLRGARQITQLRRRHAEFPLSSGTTLKYEQPSNLAHIVDLTLEGARGIIRELYGDQAAAILAGRFEVVTVWKPLRTVTDWPLTMCDARTVDHDKDVIAADAVYEQYVAENAIVHFSPNFRWYFLPHQTEDEILLFKCADSRTPEIKGCPHTAFDWKHDGERYPRESIDLRLLVMFADVDYPTVGPWAL</sequence>
<keyword evidence="4" id="KW-1185">Reference proteome</keyword>
<dbReference type="EMBL" id="ML992502">
    <property type="protein sequence ID" value="KAF2226463.1"/>
    <property type="molecule type" value="Genomic_DNA"/>
</dbReference>
<evidence type="ECO:0000256" key="2">
    <source>
        <dbReference type="ARBA" id="ARBA00023604"/>
    </source>
</evidence>
<dbReference type="AlphaFoldDB" id="A0A6A6GM76"/>
<dbReference type="PANTHER" id="PTHR34598:SF3">
    <property type="entry name" value="OXIDOREDUCTASE AN1597"/>
    <property type="match status" value="1"/>
</dbReference>
<dbReference type="PANTHER" id="PTHR34598">
    <property type="entry name" value="BLL6449 PROTEIN"/>
    <property type="match status" value="1"/>
</dbReference>